<dbReference type="InterPro" id="IPR017907">
    <property type="entry name" value="Znf_RING_CS"/>
</dbReference>
<accession>A0A6P8H7S8</accession>
<dbReference type="PANTHER" id="PTHR23327:SF42">
    <property type="entry name" value="LON PEPTIDASE N-TERMINAL DOMAIN AND RING FINGER PROTEIN C14F5.10C"/>
    <property type="match status" value="1"/>
</dbReference>
<dbReference type="KEGG" id="aten:116288838"/>
<dbReference type="Gene3D" id="2.30.130.40">
    <property type="entry name" value="LON domain-like"/>
    <property type="match status" value="1"/>
</dbReference>
<evidence type="ECO:0000256" key="1">
    <source>
        <dbReference type="ARBA" id="ARBA00022723"/>
    </source>
</evidence>
<dbReference type="InterPro" id="IPR001841">
    <property type="entry name" value="Znf_RING"/>
</dbReference>
<dbReference type="AlphaFoldDB" id="A0A6P8H7S8"/>
<keyword evidence="7" id="KW-1185">Reference proteome</keyword>
<dbReference type="InterPro" id="IPR015947">
    <property type="entry name" value="PUA-like_sf"/>
</dbReference>
<keyword evidence="3" id="KW-0862">Zinc</keyword>
<dbReference type="CDD" id="cd16514">
    <property type="entry name" value="RING-HC_LONFs_rpt2"/>
    <property type="match status" value="1"/>
</dbReference>
<dbReference type="PROSITE" id="PS00518">
    <property type="entry name" value="ZF_RING_1"/>
    <property type="match status" value="2"/>
</dbReference>
<name>A0A6P8H7S8_ACTTE</name>
<feature type="domain" description="Lon N-terminal" evidence="6">
    <location>
        <begin position="485"/>
        <end position="688"/>
    </location>
</feature>
<evidence type="ECO:0000259" key="6">
    <source>
        <dbReference type="PROSITE" id="PS51787"/>
    </source>
</evidence>
<dbReference type="InterPro" id="IPR011990">
    <property type="entry name" value="TPR-like_helical_dom_sf"/>
</dbReference>
<gene>
    <name evidence="8" type="primary">LOC116288838</name>
</gene>
<dbReference type="RefSeq" id="XP_031551541.1">
    <property type="nucleotide sequence ID" value="XM_031695681.1"/>
</dbReference>
<dbReference type="Proteomes" id="UP000515163">
    <property type="component" value="Unplaced"/>
</dbReference>
<sequence length="698" mass="80677">MAEWMPTHKYDGSQWRQRDHENRPALLLEQCEEMARDGRLHEAFRLFSEAFNRGKFEKHQVKTLTAALVKFYNTKRIEQEMFQKSSKEKKRSEQSKNDMLTCSLCSSSFVEPITLPCGHTFCKFCLQDDFSSEVCTICGTTNNEELKAPTFLLCNIIFKWFPKKYELGLKKIEGRTSMVQGKYRQAIEVFSFILGEEPNDVNCLGWRAECYSCLEMLDLALKDIELARSLLPNSIRLLYSKSRILLRAGNREQSVFTLLQCAAIEPHNSKIQEELESGLFELFRLPDFSQIKGSVLPANFFTGERKTLSLMSNDCDFGATDNDVAMTECNLDDNSENNSFPSDKEDKMELKLSFEKKPTSTPSSTSTTDFDNTGQDTVVQVLQSNSESLLEDFECKLCCSLLYKPVTSPCGHNFCKDCLRRSLDFRVDCPCCRTPLNKYLAERRENVTVVLEIIIKELFSKEYEMRDKNYEQEMLALRRSVEDSEFEIPIFICTLAFPFVPCPLHIFEPQYKLMIRRCIESGSKQFGMCVINEDSSFPTIGTILKIKEVAYLQDGRSLINTIGTRRFQLISHYMKDGYNVAKVKWLIDEVEDDKEEAEEIKKLHANGFKMLEFWFNCLKSQQQKCIIDAIGSMPEKEEFNPSTNDQPSWLWWALAALPLQDKPKLIILAMPSVVERLRSIMRFLMLMIKMQQKSAKKE</sequence>
<keyword evidence="2 4" id="KW-0863">Zinc-finger</keyword>
<feature type="domain" description="RING-type" evidence="5">
    <location>
        <begin position="395"/>
        <end position="433"/>
    </location>
</feature>
<dbReference type="SMART" id="SM00464">
    <property type="entry name" value="LON"/>
    <property type="match status" value="1"/>
</dbReference>
<dbReference type="SUPFAM" id="SSF57850">
    <property type="entry name" value="RING/U-box"/>
    <property type="match status" value="2"/>
</dbReference>
<dbReference type="InterPro" id="IPR003111">
    <property type="entry name" value="Lon_prtase_N"/>
</dbReference>
<dbReference type="SUPFAM" id="SSF48452">
    <property type="entry name" value="TPR-like"/>
    <property type="match status" value="1"/>
</dbReference>
<protein>
    <submittedName>
        <fullName evidence="8">LON peptidase N-terminal domain and RING finger protein 3-like</fullName>
    </submittedName>
</protein>
<dbReference type="GeneID" id="116288838"/>
<dbReference type="InParanoid" id="A0A6P8H7S8"/>
<dbReference type="GO" id="GO:0005737">
    <property type="term" value="C:cytoplasm"/>
    <property type="evidence" value="ECO:0007669"/>
    <property type="project" value="UniProtKB-ARBA"/>
</dbReference>
<dbReference type="InterPro" id="IPR013083">
    <property type="entry name" value="Znf_RING/FYVE/PHD"/>
</dbReference>
<dbReference type="PROSITE" id="PS50089">
    <property type="entry name" value="ZF_RING_2"/>
    <property type="match status" value="2"/>
</dbReference>
<dbReference type="SMART" id="SM00184">
    <property type="entry name" value="RING"/>
    <property type="match status" value="2"/>
</dbReference>
<evidence type="ECO:0000313" key="7">
    <source>
        <dbReference type="Proteomes" id="UP000515163"/>
    </source>
</evidence>
<dbReference type="PROSITE" id="PS51787">
    <property type="entry name" value="LON_N"/>
    <property type="match status" value="1"/>
</dbReference>
<dbReference type="Gene3D" id="1.25.40.10">
    <property type="entry name" value="Tetratricopeptide repeat domain"/>
    <property type="match status" value="1"/>
</dbReference>
<dbReference type="SUPFAM" id="SSF88697">
    <property type="entry name" value="PUA domain-like"/>
    <property type="match status" value="1"/>
</dbReference>
<evidence type="ECO:0000256" key="3">
    <source>
        <dbReference type="ARBA" id="ARBA00022833"/>
    </source>
</evidence>
<reference evidence="8" key="1">
    <citation type="submission" date="2025-08" db="UniProtKB">
        <authorList>
            <consortium name="RefSeq"/>
        </authorList>
    </citation>
    <scope>IDENTIFICATION</scope>
    <source>
        <tissue evidence="8">Tentacle</tissue>
    </source>
</reference>
<evidence type="ECO:0000256" key="4">
    <source>
        <dbReference type="PROSITE-ProRule" id="PRU00175"/>
    </source>
</evidence>
<organism evidence="7 8">
    <name type="scientific">Actinia tenebrosa</name>
    <name type="common">Australian red waratah sea anemone</name>
    <dbReference type="NCBI Taxonomy" id="6105"/>
    <lineage>
        <taxon>Eukaryota</taxon>
        <taxon>Metazoa</taxon>
        <taxon>Cnidaria</taxon>
        <taxon>Anthozoa</taxon>
        <taxon>Hexacorallia</taxon>
        <taxon>Actiniaria</taxon>
        <taxon>Actiniidae</taxon>
        <taxon>Actinia</taxon>
    </lineage>
</organism>
<dbReference type="Pfam" id="PF02190">
    <property type="entry name" value="LON_substr_bdg"/>
    <property type="match status" value="1"/>
</dbReference>
<dbReference type="GO" id="GO:0008270">
    <property type="term" value="F:zinc ion binding"/>
    <property type="evidence" value="ECO:0007669"/>
    <property type="project" value="UniProtKB-KW"/>
</dbReference>
<dbReference type="Pfam" id="PF00097">
    <property type="entry name" value="zf-C3HC4"/>
    <property type="match status" value="1"/>
</dbReference>
<evidence type="ECO:0000256" key="2">
    <source>
        <dbReference type="ARBA" id="ARBA00022771"/>
    </source>
</evidence>
<dbReference type="InterPro" id="IPR018957">
    <property type="entry name" value="Znf_C3HC4_RING-type"/>
</dbReference>
<keyword evidence="1" id="KW-0479">Metal-binding</keyword>
<dbReference type="PANTHER" id="PTHR23327">
    <property type="entry name" value="RING FINGER PROTEIN 127"/>
    <property type="match status" value="1"/>
</dbReference>
<proteinExistence type="predicted"/>
<evidence type="ECO:0000313" key="8">
    <source>
        <dbReference type="RefSeq" id="XP_031551541.1"/>
    </source>
</evidence>
<evidence type="ECO:0000259" key="5">
    <source>
        <dbReference type="PROSITE" id="PS50089"/>
    </source>
</evidence>
<dbReference type="Pfam" id="PF13923">
    <property type="entry name" value="zf-C3HC4_2"/>
    <property type="match status" value="1"/>
</dbReference>
<feature type="domain" description="RING-type" evidence="5">
    <location>
        <begin position="102"/>
        <end position="138"/>
    </location>
</feature>
<dbReference type="OrthoDB" id="264917at2759"/>
<dbReference type="Gene3D" id="3.30.40.10">
    <property type="entry name" value="Zinc/RING finger domain, C3HC4 (zinc finger)"/>
    <property type="match status" value="2"/>
</dbReference>
<dbReference type="InterPro" id="IPR046336">
    <property type="entry name" value="Lon_prtase_N_sf"/>
</dbReference>